<gene>
    <name evidence="2" type="ORF">PM001_LOCUS6439</name>
    <name evidence="3" type="ORF">PM001_LOCUS6446</name>
</gene>
<sequence length="219" mass="24498">MFLLYEGIDSLKSLYDRAGKTFSGGPSAAQDVPRRTAQPDPLRQSSFGSGAPKYLWTGDNRATGRGNSSDIRSRRSGSTAAQSDSAGDRESPPMEVEEEGKRSPNYRGGACVPESLFDRVTLALHGDLEHERDRRLQLEDTVLKHQAEFAFAQLENKRALTSLRDELRVARVDIDRSRDEIAALQTLVDIHHREHKALCEMLERKGVLHRKKQRTDGTA</sequence>
<evidence type="ECO:0000313" key="2">
    <source>
        <dbReference type="EMBL" id="CAK7920067.1"/>
    </source>
</evidence>
<evidence type="ECO:0000256" key="1">
    <source>
        <dbReference type="SAM" id="MobiDB-lite"/>
    </source>
</evidence>
<dbReference type="EMBL" id="CAKLBY020000051">
    <property type="protein sequence ID" value="CAK7920067.1"/>
    <property type="molecule type" value="Genomic_DNA"/>
</dbReference>
<reference evidence="2" key="1">
    <citation type="submission" date="2024-01" db="EMBL/GenBank/DDBJ databases">
        <authorList>
            <person name="Webb A."/>
        </authorList>
    </citation>
    <scope>NUCLEOTIDE SEQUENCE</scope>
    <source>
        <strain evidence="2">Pm1</strain>
    </source>
</reference>
<proteinExistence type="predicted"/>
<evidence type="ECO:0000313" key="4">
    <source>
        <dbReference type="Proteomes" id="UP001162060"/>
    </source>
</evidence>
<dbReference type="AlphaFoldDB" id="A0AAV1TFR8"/>
<comment type="caution">
    <text evidence="2">The sequence shown here is derived from an EMBL/GenBank/DDBJ whole genome shotgun (WGS) entry which is preliminary data.</text>
</comment>
<evidence type="ECO:0000313" key="3">
    <source>
        <dbReference type="EMBL" id="CAK7920074.1"/>
    </source>
</evidence>
<dbReference type="EMBL" id="CAKLBY020000051">
    <property type="protein sequence ID" value="CAK7920074.1"/>
    <property type="molecule type" value="Genomic_DNA"/>
</dbReference>
<feature type="compositionally biased region" description="Polar residues" evidence="1">
    <location>
        <begin position="65"/>
        <end position="85"/>
    </location>
</feature>
<protein>
    <submittedName>
        <fullName evidence="2">Uncharacterized protein</fullName>
    </submittedName>
</protein>
<name>A0AAV1TFR8_9STRA</name>
<organism evidence="2 4">
    <name type="scientific">Peronospora matthiolae</name>
    <dbReference type="NCBI Taxonomy" id="2874970"/>
    <lineage>
        <taxon>Eukaryota</taxon>
        <taxon>Sar</taxon>
        <taxon>Stramenopiles</taxon>
        <taxon>Oomycota</taxon>
        <taxon>Peronosporomycetes</taxon>
        <taxon>Peronosporales</taxon>
        <taxon>Peronosporaceae</taxon>
        <taxon>Peronospora</taxon>
    </lineage>
</organism>
<dbReference type="Proteomes" id="UP001162060">
    <property type="component" value="Unassembled WGS sequence"/>
</dbReference>
<feature type="region of interest" description="Disordered" evidence="1">
    <location>
        <begin position="20"/>
        <end position="110"/>
    </location>
</feature>
<accession>A0AAV1TFR8</accession>